<accession>A0ABW5TAU4</accession>
<evidence type="ECO:0000313" key="2">
    <source>
        <dbReference type="EMBL" id="MFD2725570.1"/>
    </source>
</evidence>
<feature type="transmembrane region" description="Helical" evidence="1">
    <location>
        <begin position="65"/>
        <end position="88"/>
    </location>
</feature>
<dbReference type="RefSeq" id="WP_380289679.1">
    <property type="nucleotide sequence ID" value="NZ_JBHULY010000006.1"/>
</dbReference>
<sequence>MKEKIKNYFKIWWIPLLVYFGIFGIFILGCSLQRDWIINLFIIILLVNVIGTIVASIIQIFKRRWYFAIVQIVFTYFIFKYFLLVFTYSPPDFYGVHKKIPKGIEIHKPLNHEPSTEDFENSSLLIESCSQPGIYCYYTNFTPRQLGYFYIKAFEITSNDRLSERRIKEKSKIKLIDLDEKIHSGEFTIYEGSWGDKYGSRIELWYKPYNNAEFKVTERNYIVEGWMR</sequence>
<gene>
    <name evidence="2" type="ORF">ACFSR8_05045</name>
</gene>
<keyword evidence="1" id="KW-0472">Membrane</keyword>
<protein>
    <recommendedName>
        <fullName evidence="4">DUF4131 domain-containing protein</fullName>
    </recommendedName>
</protein>
<keyword evidence="1" id="KW-0812">Transmembrane</keyword>
<keyword evidence="3" id="KW-1185">Reference proteome</keyword>
<evidence type="ECO:0008006" key="4">
    <source>
        <dbReference type="Google" id="ProtNLM"/>
    </source>
</evidence>
<feature type="transmembrane region" description="Helical" evidence="1">
    <location>
        <begin position="36"/>
        <end position="58"/>
    </location>
</feature>
<evidence type="ECO:0000313" key="3">
    <source>
        <dbReference type="Proteomes" id="UP001597476"/>
    </source>
</evidence>
<name>A0ABW5TAU4_9FLAO</name>
<evidence type="ECO:0000256" key="1">
    <source>
        <dbReference type="SAM" id="Phobius"/>
    </source>
</evidence>
<feature type="transmembrane region" description="Helical" evidence="1">
    <location>
        <begin position="12"/>
        <end position="30"/>
    </location>
</feature>
<dbReference type="PROSITE" id="PS51257">
    <property type="entry name" value="PROKAR_LIPOPROTEIN"/>
    <property type="match status" value="1"/>
</dbReference>
<comment type="caution">
    <text evidence="2">The sequence shown here is derived from an EMBL/GenBank/DDBJ whole genome shotgun (WGS) entry which is preliminary data.</text>
</comment>
<keyword evidence="1" id="KW-1133">Transmembrane helix</keyword>
<organism evidence="2 3">
    <name type="scientific">Hyunsoonleella rubra</name>
    <dbReference type="NCBI Taxonomy" id="1737062"/>
    <lineage>
        <taxon>Bacteria</taxon>
        <taxon>Pseudomonadati</taxon>
        <taxon>Bacteroidota</taxon>
        <taxon>Flavobacteriia</taxon>
        <taxon>Flavobacteriales</taxon>
        <taxon>Flavobacteriaceae</taxon>
    </lineage>
</organism>
<dbReference type="Proteomes" id="UP001597476">
    <property type="component" value="Unassembled WGS sequence"/>
</dbReference>
<proteinExistence type="predicted"/>
<dbReference type="EMBL" id="JBHULY010000006">
    <property type="protein sequence ID" value="MFD2725570.1"/>
    <property type="molecule type" value="Genomic_DNA"/>
</dbReference>
<reference evidence="3" key="1">
    <citation type="journal article" date="2019" name="Int. J. Syst. Evol. Microbiol.">
        <title>The Global Catalogue of Microorganisms (GCM) 10K type strain sequencing project: providing services to taxonomists for standard genome sequencing and annotation.</title>
        <authorList>
            <consortium name="The Broad Institute Genomics Platform"/>
            <consortium name="The Broad Institute Genome Sequencing Center for Infectious Disease"/>
            <person name="Wu L."/>
            <person name="Ma J."/>
        </authorList>
    </citation>
    <scope>NUCLEOTIDE SEQUENCE [LARGE SCALE GENOMIC DNA]</scope>
    <source>
        <strain evidence="3">KCTC 42398</strain>
    </source>
</reference>